<organism evidence="4">
    <name type="scientific">Ananas comosus</name>
    <name type="common">Pineapple</name>
    <name type="synonym">Ananas ananas</name>
    <dbReference type="NCBI Taxonomy" id="4615"/>
    <lineage>
        <taxon>Eukaryota</taxon>
        <taxon>Viridiplantae</taxon>
        <taxon>Streptophyta</taxon>
        <taxon>Embryophyta</taxon>
        <taxon>Tracheophyta</taxon>
        <taxon>Spermatophyta</taxon>
        <taxon>Magnoliopsida</taxon>
        <taxon>Liliopsida</taxon>
        <taxon>Poales</taxon>
        <taxon>Bromeliaceae</taxon>
        <taxon>Bromelioideae</taxon>
        <taxon>Ananas</taxon>
    </lineage>
</organism>
<dbReference type="GeneID" id="109709391"/>
<feature type="compositionally biased region" description="Polar residues" evidence="1">
    <location>
        <begin position="247"/>
        <end position="260"/>
    </location>
</feature>
<reference evidence="4 5" key="2">
    <citation type="submission" date="2025-04" db="UniProtKB">
        <authorList>
            <consortium name="RefSeq"/>
        </authorList>
    </citation>
    <scope>IDENTIFICATION</scope>
    <source>
        <tissue evidence="4 5">Leaf</tissue>
    </source>
</reference>
<evidence type="ECO:0000256" key="1">
    <source>
        <dbReference type="SAM" id="MobiDB-lite"/>
    </source>
</evidence>
<evidence type="ECO:0000259" key="2">
    <source>
        <dbReference type="Pfam" id="PF14309"/>
    </source>
</evidence>
<dbReference type="PANTHER" id="PTHR47071">
    <property type="entry name" value="PROTEIN TRM32"/>
    <property type="match status" value="1"/>
</dbReference>
<dbReference type="PANTHER" id="PTHR47071:SF9">
    <property type="entry name" value="TRM32-LIKE PROTEIN (DUF3741)"/>
    <property type="match status" value="1"/>
</dbReference>
<proteinExistence type="predicted"/>
<evidence type="ECO:0000313" key="4">
    <source>
        <dbReference type="RefSeq" id="XP_020087190.1"/>
    </source>
</evidence>
<dbReference type="RefSeq" id="XP_020087190.1">
    <property type="nucleotide sequence ID" value="XM_020231601.1"/>
</dbReference>
<name>A0A6P5F1F4_ANACO</name>
<dbReference type="OrthoDB" id="758104at2759"/>
<accession>A0A6P5F1F4</accession>
<feature type="compositionally biased region" description="Basic and acidic residues" evidence="1">
    <location>
        <begin position="277"/>
        <end position="291"/>
    </location>
</feature>
<reference evidence="3" key="1">
    <citation type="journal article" date="2015" name="Nat. Genet.">
        <title>The pineapple genome and the evolution of CAM photosynthesis.</title>
        <authorList>
            <person name="Ming R."/>
            <person name="VanBuren R."/>
            <person name="Wai C.M."/>
            <person name="Tang H."/>
            <person name="Schatz M.C."/>
            <person name="Bowers J.E."/>
            <person name="Lyons E."/>
            <person name="Wang M.L."/>
            <person name="Chen J."/>
            <person name="Biggers E."/>
            <person name="Zhang J."/>
            <person name="Huang L."/>
            <person name="Zhang L."/>
            <person name="Miao W."/>
            <person name="Zhang J."/>
            <person name="Ye Z."/>
            <person name="Miao C."/>
            <person name="Lin Z."/>
            <person name="Wang H."/>
            <person name="Zhou H."/>
            <person name="Yim W.C."/>
            <person name="Priest H.D."/>
            <person name="Zheng C."/>
            <person name="Woodhouse M."/>
            <person name="Edger P.P."/>
            <person name="Guyot R."/>
            <person name="Guo H.B."/>
            <person name="Guo H."/>
            <person name="Zheng G."/>
            <person name="Singh R."/>
            <person name="Sharma A."/>
            <person name="Min X."/>
            <person name="Zheng Y."/>
            <person name="Lee H."/>
            <person name="Gurtowski J."/>
            <person name="Sedlazeck F.J."/>
            <person name="Harkess A."/>
            <person name="McKain M.R."/>
            <person name="Liao Z."/>
            <person name="Fang J."/>
            <person name="Liu J."/>
            <person name="Zhang X."/>
            <person name="Zhang Q."/>
            <person name="Hu W."/>
            <person name="Qin Y."/>
            <person name="Wang K."/>
            <person name="Chen L.Y."/>
            <person name="Shirley N."/>
            <person name="Lin Y.R."/>
            <person name="Liu L.Y."/>
            <person name="Hernandez A.G."/>
            <person name="Wright C.L."/>
            <person name="Bulone V."/>
            <person name="Tuskan G.A."/>
            <person name="Heath K."/>
            <person name="Zee F."/>
            <person name="Moore P.H."/>
            <person name="Sunkar R."/>
            <person name="Leebens-Mack J.H."/>
            <person name="Mockler T."/>
            <person name="Bennetzen J.L."/>
            <person name="Freeling M."/>
            <person name="Sankoff D."/>
            <person name="Paterson A.H."/>
            <person name="Zhu X."/>
            <person name="Yang X."/>
            <person name="Smith J.A."/>
            <person name="Cushman J.C."/>
            <person name="Paull R.E."/>
            <person name="Yu Q."/>
        </authorList>
    </citation>
    <scope>NUCLEOTIDE SEQUENCE [LARGE SCALE GENOMIC DNA]</scope>
    <source>
        <strain evidence="3">cv. F153</strain>
    </source>
</reference>
<dbReference type="InterPro" id="IPR025486">
    <property type="entry name" value="DUF4378"/>
</dbReference>
<dbReference type="RefSeq" id="XP_020087191.1">
    <property type="nucleotide sequence ID" value="XM_020231602.1"/>
</dbReference>
<dbReference type="AlphaFoldDB" id="A0A6P5F1F4"/>
<sequence>MAKVLQHQDSNASYWKSFQGCTWGLLQFFDFQQRLHVRRMLSNRRHADEKYSGGTKLSGSYVSLTGKDHGDMDDETKFKMINKGNYLKGNSYKARMRALISKKIHRKKKNMLPAGPRLLRTVSIHHWECDDYVLPNQTVSDRSASTIDSTSCKTCSSTCCQHSPLLTKDILVDYSKEKSAEGLSKQKEMDSEVEIDCVLKSKDFLDAEEELLNTHGEFFPEVFADSGLHWENYLGFPSPLKEKGLARSSSFPRGRTNQRSSKAKHKSSTQYTMKSEPISEHSPDSPHESIIQREPRTFVDHVNDLKQMIKDVFDAKRKVEHRISMDGVLDRVPYGQKVSDDEIKPKLFRSTSARSYRETSRDRFEIPANRNPHERMSRSRSLAESVDKYSHLLASASHKEGNKLRDRSISNKEGFSQDLRTRNAFQRIVSTPEYRSYHLSMDMDADNEVLHEALSLNISTTSVLDERQAIDEDATETVENEKNNTWEVFDLTEEKVIDVPSTDQETEVLEQGVLNFDYEKNDICEVSDSVNEGTSSAPCNEQEIEIKLDSNFDPMKPSPTSVLELSPSDDSVSPVKYKILEDSDVNCRSLDCNELASSTNSKLSDFEAPSWVETTEPTCDTTQQKNPVYFEALKIGLDQMNRTEFHYLKRVLEKYCFSSEESFETWYSLNQHDADISAFISNNISIDEELLVDLINEASYQIHEKHSTQNLSFSPVAFRPRRKPAGYHLLNELWARISSHLEPQVKSNYMLESVVAQDFAKNDGWLDLQLDAEGVGVELEGVILDDLINQLILDVDEFALSQLIYSE</sequence>
<dbReference type="Proteomes" id="UP000515123">
    <property type="component" value="Linkage group 4"/>
</dbReference>
<gene>
    <name evidence="4 5" type="primary">LOC109709391</name>
</gene>
<dbReference type="Pfam" id="PF14309">
    <property type="entry name" value="DUF4378"/>
    <property type="match status" value="1"/>
</dbReference>
<feature type="domain" description="DUF4378" evidence="2">
    <location>
        <begin position="644"/>
        <end position="789"/>
    </location>
</feature>
<evidence type="ECO:0000313" key="3">
    <source>
        <dbReference type="Proteomes" id="UP000515123"/>
    </source>
</evidence>
<protein>
    <submittedName>
        <fullName evidence="4 5">Uncharacterized protein LOC109709391</fullName>
    </submittedName>
</protein>
<dbReference type="InterPro" id="IPR044257">
    <property type="entry name" value="TRM32-like"/>
</dbReference>
<feature type="region of interest" description="Disordered" evidence="1">
    <location>
        <begin position="244"/>
        <end position="291"/>
    </location>
</feature>
<keyword evidence="3" id="KW-1185">Reference proteome</keyword>
<evidence type="ECO:0000313" key="5">
    <source>
        <dbReference type="RefSeq" id="XP_020087191.1"/>
    </source>
</evidence>